<dbReference type="GO" id="GO:0045004">
    <property type="term" value="P:DNA replication proofreading"/>
    <property type="evidence" value="ECO:0007669"/>
    <property type="project" value="TreeGrafter"/>
</dbReference>
<keyword evidence="1" id="KW-0408">Iron</keyword>
<dbReference type="GO" id="GO:0008270">
    <property type="term" value="F:zinc ion binding"/>
    <property type="evidence" value="ECO:0007669"/>
    <property type="project" value="UniProtKB-KW"/>
</dbReference>
<dbReference type="GO" id="GO:0006272">
    <property type="term" value="P:leading strand elongation"/>
    <property type="evidence" value="ECO:0007669"/>
    <property type="project" value="TreeGrafter"/>
</dbReference>
<accession>A0AAV8T685</accession>
<keyword evidence="1" id="KW-0411">Iron-sulfur</keyword>
<dbReference type="InterPro" id="IPR014724">
    <property type="entry name" value="RNA_pol_RPB2_OB-fold"/>
</dbReference>
<dbReference type="GO" id="GO:0006287">
    <property type="term" value="P:base-excision repair, gap-filling"/>
    <property type="evidence" value="ECO:0007669"/>
    <property type="project" value="TreeGrafter"/>
</dbReference>
<comment type="function">
    <text evidence="1">DNA polymerase II participates in chromosomal DNA replication.</text>
</comment>
<dbReference type="GO" id="GO:0003887">
    <property type="term" value="F:DNA-directed DNA polymerase activity"/>
    <property type="evidence" value="ECO:0007669"/>
    <property type="project" value="UniProtKB-KW"/>
</dbReference>
<comment type="caution">
    <text evidence="3">The sequence shown here is derived from an EMBL/GenBank/DDBJ whole genome shotgun (WGS) entry which is preliminary data.</text>
</comment>
<keyword evidence="1" id="KW-0548">Nucleotidyltransferase</keyword>
<comment type="catalytic activity">
    <reaction evidence="1">
        <text>DNA(n) + a 2'-deoxyribonucleoside 5'-triphosphate = DNA(n+1) + diphosphate</text>
        <dbReference type="Rhea" id="RHEA:22508"/>
        <dbReference type="Rhea" id="RHEA-COMP:17339"/>
        <dbReference type="Rhea" id="RHEA-COMP:17340"/>
        <dbReference type="ChEBI" id="CHEBI:33019"/>
        <dbReference type="ChEBI" id="CHEBI:61560"/>
        <dbReference type="ChEBI" id="CHEBI:173112"/>
        <dbReference type="EC" id="2.7.7.7"/>
    </reaction>
</comment>
<comment type="cofactor">
    <cofactor evidence="1">
        <name>[4Fe-4S] cluster</name>
        <dbReference type="ChEBI" id="CHEBI:49883"/>
    </cofactor>
</comment>
<keyword evidence="4" id="KW-1185">Reference proteome</keyword>
<keyword evidence="1" id="KW-0235">DNA replication</keyword>
<name>A0AAV8T685_9ROSI</name>
<dbReference type="InterPro" id="IPR029703">
    <property type="entry name" value="POL2"/>
</dbReference>
<dbReference type="PANTHER" id="PTHR10670">
    <property type="entry name" value="DNA POLYMERASE EPSILON CATALYTIC SUBUNIT A"/>
    <property type="match status" value="1"/>
</dbReference>
<evidence type="ECO:0000313" key="4">
    <source>
        <dbReference type="Proteomes" id="UP001159364"/>
    </source>
</evidence>
<comment type="similarity">
    <text evidence="1">Belongs to the DNA polymerase type-B family.</text>
</comment>
<dbReference type="GO" id="GO:0003899">
    <property type="term" value="F:DNA-directed RNA polymerase activity"/>
    <property type="evidence" value="ECO:0007669"/>
    <property type="project" value="InterPro"/>
</dbReference>
<comment type="subcellular location">
    <subcellularLocation>
        <location evidence="1">Nucleus</location>
    </subcellularLocation>
</comment>
<dbReference type="GO" id="GO:0051539">
    <property type="term" value="F:4 iron, 4 sulfur cluster binding"/>
    <property type="evidence" value="ECO:0007669"/>
    <property type="project" value="UniProtKB-KW"/>
</dbReference>
<evidence type="ECO:0000259" key="2">
    <source>
        <dbReference type="SMART" id="SM01159"/>
    </source>
</evidence>
<dbReference type="InterPro" id="IPR013697">
    <property type="entry name" value="DNA_pol_e_suA_C"/>
</dbReference>
<keyword evidence="1" id="KW-0862">Zinc</keyword>
<dbReference type="PANTHER" id="PTHR10670:SF0">
    <property type="entry name" value="DNA POLYMERASE EPSILON CATALYTIC SUBUNIT A"/>
    <property type="match status" value="1"/>
</dbReference>
<dbReference type="SMART" id="SM01159">
    <property type="entry name" value="DUF1744"/>
    <property type="match status" value="1"/>
</dbReference>
<dbReference type="EC" id="2.7.7.7" evidence="1"/>
<keyword evidence="1" id="KW-0808">Transferase</keyword>
<sequence>MKCSASSFQWLSERISLARYAHVLWISDDGVPDLGGINEESTCFADEEKRFCGVKGGDFGDGSESYRMADILLIVGFEDIGSGSNVIDEQYGSDEPTSSAPALHVLKQLIQRCLSDAVTSGNVYGDAMLQHLYRWLCSPQSKLHDPALHRALHKVLDDDGLAAPGEIICPGDIYINKEYPIETRALKSAKD</sequence>
<dbReference type="GO" id="GO:0000278">
    <property type="term" value="P:mitotic cell cycle"/>
    <property type="evidence" value="ECO:0007669"/>
    <property type="project" value="TreeGrafter"/>
</dbReference>
<evidence type="ECO:0000313" key="3">
    <source>
        <dbReference type="EMBL" id="KAJ8761814.1"/>
    </source>
</evidence>
<gene>
    <name evidence="3" type="ORF">K2173_004663</name>
</gene>
<dbReference type="EMBL" id="JAIWQS010000006">
    <property type="protein sequence ID" value="KAJ8761814.1"/>
    <property type="molecule type" value="Genomic_DNA"/>
</dbReference>
<dbReference type="AlphaFoldDB" id="A0AAV8T685"/>
<dbReference type="GO" id="GO:0008310">
    <property type="term" value="F:single-stranded DNA 3'-5' DNA exonuclease activity"/>
    <property type="evidence" value="ECO:0007669"/>
    <property type="project" value="TreeGrafter"/>
</dbReference>
<dbReference type="GO" id="GO:0006297">
    <property type="term" value="P:nucleotide-excision repair, DNA gap filling"/>
    <property type="evidence" value="ECO:0007669"/>
    <property type="project" value="TreeGrafter"/>
</dbReference>
<keyword evidence="1" id="KW-0479">Metal-binding</keyword>
<dbReference type="Gene3D" id="2.40.50.150">
    <property type="match status" value="1"/>
</dbReference>
<keyword evidence="1" id="KW-0539">Nucleus</keyword>
<dbReference type="GO" id="GO:0003677">
    <property type="term" value="F:DNA binding"/>
    <property type="evidence" value="ECO:0007669"/>
    <property type="project" value="UniProtKB-KW"/>
</dbReference>
<dbReference type="Proteomes" id="UP001159364">
    <property type="component" value="Linkage Group LG06"/>
</dbReference>
<keyword evidence="1" id="KW-0004">4Fe-4S</keyword>
<keyword evidence="1" id="KW-0863">Zinc-finger</keyword>
<dbReference type="GO" id="GO:0008622">
    <property type="term" value="C:epsilon DNA polymerase complex"/>
    <property type="evidence" value="ECO:0007669"/>
    <property type="project" value="InterPro"/>
</dbReference>
<protein>
    <recommendedName>
        <fullName evidence="1">DNA polymerase epsilon catalytic subunit</fullName>
        <ecNumber evidence="1">2.7.7.7</ecNumber>
    </recommendedName>
</protein>
<feature type="domain" description="DNA polymerase epsilon catalytic subunit A C-terminal" evidence="2">
    <location>
        <begin position="1"/>
        <end position="156"/>
    </location>
</feature>
<keyword evidence="1" id="KW-0239">DNA-directed DNA polymerase</keyword>
<dbReference type="Pfam" id="PF08490">
    <property type="entry name" value="DUF1744"/>
    <property type="match status" value="1"/>
</dbReference>
<reference evidence="3 4" key="1">
    <citation type="submission" date="2021-09" db="EMBL/GenBank/DDBJ databases">
        <title>Genomic insights and catalytic innovation underlie evolution of tropane alkaloids biosynthesis.</title>
        <authorList>
            <person name="Wang Y.-J."/>
            <person name="Tian T."/>
            <person name="Huang J.-P."/>
            <person name="Huang S.-X."/>
        </authorList>
    </citation>
    <scope>NUCLEOTIDE SEQUENCE [LARGE SCALE GENOMIC DNA]</scope>
    <source>
        <strain evidence="3">KIB-2018</strain>
        <tissue evidence="3">Leaf</tissue>
    </source>
</reference>
<keyword evidence="1" id="KW-0238">DNA-binding</keyword>
<evidence type="ECO:0000256" key="1">
    <source>
        <dbReference type="RuleBase" id="RU365029"/>
    </source>
</evidence>
<proteinExistence type="inferred from homology"/>
<organism evidence="3 4">
    <name type="scientific">Erythroxylum novogranatense</name>
    <dbReference type="NCBI Taxonomy" id="1862640"/>
    <lineage>
        <taxon>Eukaryota</taxon>
        <taxon>Viridiplantae</taxon>
        <taxon>Streptophyta</taxon>
        <taxon>Embryophyta</taxon>
        <taxon>Tracheophyta</taxon>
        <taxon>Spermatophyta</taxon>
        <taxon>Magnoliopsida</taxon>
        <taxon>eudicotyledons</taxon>
        <taxon>Gunneridae</taxon>
        <taxon>Pentapetalae</taxon>
        <taxon>rosids</taxon>
        <taxon>fabids</taxon>
        <taxon>Malpighiales</taxon>
        <taxon>Erythroxylaceae</taxon>
        <taxon>Erythroxylum</taxon>
    </lineage>
</organism>